<dbReference type="Pfam" id="PF01029">
    <property type="entry name" value="NusB"/>
    <property type="match status" value="1"/>
</dbReference>
<evidence type="ECO:0000256" key="3">
    <source>
        <dbReference type="ARBA" id="ARBA00022691"/>
    </source>
</evidence>
<dbReference type="Pfam" id="PF01189">
    <property type="entry name" value="Methyltr_RsmB-F"/>
    <property type="match status" value="1"/>
</dbReference>
<dbReference type="PANTHER" id="PTHR22807:SF61">
    <property type="entry name" value="NOL1_NOP2_SUN FAMILY PROTEIN _ ANTITERMINATION NUSB DOMAIN-CONTAINING PROTEIN"/>
    <property type="match status" value="1"/>
</dbReference>
<name>A0A381R5C2_9ZZZZ</name>
<keyword evidence="2" id="KW-0808">Transferase</keyword>
<dbReference type="InterPro" id="IPR029063">
    <property type="entry name" value="SAM-dependent_MTases_sf"/>
</dbReference>
<dbReference type="Gene3D" id="1.10.940.10">
    <property type="entry name" value="NusB-like"/>
    <property type="match status" value="1"/>
</dbReference>
<dbReference type="GO" id="GO:0006355">
    <property type="term" value="P:regulation of DNA-templated transcription"/>
    <property type="evidence" value="ECO:0007669"/>
    <property type="project" value="InterPro"/>
</dbReference>
<evidence type="ECO:0000256" key="2">
    <source>
        <dbReference type="ARBA" id="ARBA00022679"/>
    </source>
</evidence>
<dbReference type="InterPro" id="IPR006027">
    <property type="entry name" value="NusB_RsmB_TIM44"/>
</dbReference>
<dbReference type="GO" id="GO:0001510">
    <property type="term" value="P:RNA methylation"/>
    <property type="evidence" value="ECO:0007669"/>
    <property type="project" value="InterPro"/>
</dbReference>
<accession>A0A381R5C2</accession>
<dbReference type="EMBL" id="UINC01001705">
    <property type="protein sequence ID" value="SUZ86956.1"/>
    <property type="molecule type" value="Genomic_DNA"/>
</dbReference>
<dbReference type="CDD" id="cd02440">
    <property type="entry name" value="AdoMet_MTases"/>
    <property type="match status" value="1"/>
</dbReference>
<dbReference type="PROSITE" id="PS51686">
    <property type="entry name" value="SAM_MT_RSMB_NOP"/>
    <property type="match status" value="1"/>
</dbReference>
<keyword evidence="4" id="KW-0694">RNA-binding</keyword>
<gene>
    <name evidence="6" type="ORF">METZ01_LOCUS39810</name>
</gene>
<keyword evidence="3" id="KW-0949">S-adenosyl-L-methionine</keyword>
<dbReference type="AlphaFoldDB" id="A0A381R5C2"/>
<protein>
    <recommendedName>
        <fullName evidence="5">SAM-dependent MTase RsmB/NOP-type domain-containing protein</fullName>
    </recommendedName>
</protein>
<feature type="non-terminal residue" evidence="6">
    <location>
        <position position="1"/>
    </location>
</feature>
<reference evidence="6" key="1">
    <citation type="submission" date="2018-05" db="EMBL/GenBank/DDBJ databases">
        <authorList>
            <person name="Lanie J.A."/>
            <person name="Ng W.-L."/>
            <person name="Kazmierczak K.M."/>
            <person name="Andrzejewski T.M."/>
            <person name="Davidsen T.M."/>
            <person name="Wayne K.J."/>
            <person name="Tettelin H."/>
            <person name="Glass J.I."/>
            <person name="Rusch D."/>
            <person name="Podicherti R."/>
            <person name="Tsui H.-C.T."/>
            <person name="Winkler M.E."/>
        </authorList>
    </citation>
    <scope>NUCLEOTIDE SEQUENCE</scope>
</reference>
<organism evidence="6">
    <name type="scientific">marine metagenome</name>
    <dbReference type="NCBI Taxonomy" id="408172"/>
    <lineage>
        <taxon>unclassified sequences</taxon>
        <taxon>metagenomes</taxon>
        <taxon>ecological metagenomes</taxon>
    </lineage>
</organism>
<evidence type="ECO:0000256" key="1">
    <source>
        <dbReference type="ARBA" id="ARBA00022603"/>
    </source>
</evidence>
<feature type="domain" description="SAM-dependent MTase RsmB/NOP-type" evidence="5">
    <location>
        <begin position="128"/>
        <end position="422"/>
    </location>
</feature>
<dbReference type="InterPro" id="IPR023267">
    <property type="entry name" value="RCMT"/>
</dbReference>
<dbReference type="GO" id="GO:0008173">
    <property type="term" value="F:RNA methyltransferase activity"/>
    <property type="evidence" value="ECO:0007669"/>
    <property type="project" value="InterPro"/>
</dbReference>
<dbReference type="InterPro" id="IPR054728">
    <property type="entry name" value="RsmB-like_ferredoxin"/>
</dbReference>
<dbReference type="Pfam" id="PF22458">
    <property type="entry name" value="RsmF-B_ferredox"/>
    <property type="match status" value="1"/>
</dbReference>
<dbReference type="InterPro" id="IPR001678">
    <property type="entry name" value="MeTrfase_RsmB-F_NOP2_dom"/>
</dbReference>
<dbReference type="SUPFAM" id="SSF53335">
    <property type="entry name" value="S-adenosyl-L-methionine-dependent methyltransferases"/>
    <property type="match status" value="1"/>
</dbReference>
<proteinExistence type="predicted"/>
<dbReference type="PANTHER" id="PTHR22807">
    <property type="entry name" value="NOP2 YEAST -RELATED NOL1/NOP2/FMU SUN DOMAIN-CONTAINING"/>
    <property type="match status" value="1"/>
</dbReference>
<dbReference type="SUPFAM" id="SSF48013">
    <property type="entry name" value="NusB-like"/>
    <property type="match status" value="1"/>
</dbReference>
<evidence type="ECO:0000259" key="5">
    <source>
        <dbReference type="PROSITE" id="PS51686"/>
    </source>
</evidence>
<evidence type="ECO:0000313" key="6">
    <source>
        <dbReference type="EMBL" id="SUZ86956.1"/>
    </source>
</evidence>
<dbReference type="PRINTS" id="PR02008">
    <property type="entry name" value="RCMTFAMILY"/>
</dbReference>
<dbReference type="InterPro" id="IPR035926">
    <property type="entry name" value="NusB-like_sf"/>
</dbReference>
<dbReference type="InterPro" id="IPR049560">
    <property type="entry name" value="MeTrfase_RsmB-F_NOP2_cat"/>
</dbReference>
<sequence length="422" mass="46142">VARGRRLDRAFADATRSLDARDRAWCRELVFGIQRLRGRLDYLLDRKVKRGLESVKASVLDSLRIGLYELLYMGGVPEYAAVSQAVDLAQSKGGRGVSGLANAVLRGIARDGGGPEHFPDPETHPVEFLSTWGSHPRWLVERWLARWSVDEVRKLIEANNGVPPLSLRCLWDTPEEAKEALEIRQIHASVVGLGTGCVVIPGHVSLEEAMRAVPAVVQDPAAALVGSYADPGPEARVADLCAAPGGKTLALAARGNVVLAADRSIERLRLVRENVDRVREQGRRPVRVSTVQADALAPAVSRPDMLLLDVPCTGTGTLRRNPDIRWKLTPDRLDEMAALQGRMLDVCADVVPSGGVLVYATCSLEPEENEKQIEAFMVRRPDFQMDPGAGVDVEFLNDGGYLYLMPQVHGFDGAFAARLRRV</sequence>
<dbReference type="Gene3D" id="3.40.50.150">
    <property type="entry name" value="Vaccinia Virus protein VP39"/>
    <property type="match status" value="1"/>
</dbReference>
<evidence type="ECO:0000256" key="4">
    <source>
        <dbReference type="ARBA" id="ARBA00022884"/>
    </source>
</evidence>
<dbReference type="GO" id="GO:0003723">
    <property type="term" value="F:RNA binding"/>
    <property type="evidence" value="ECO:0007669"/>
    <property type="project" value="UniProtKB-KW"/>
</dbReference>
<keyword evidence="1" id="KW-0489">Methyltransferase</keyword>